<keyword evidence="1" id="KW-0833">Ubl conjugation pathway</keyword>
<dbReference type="Proteomes" id="UP000467841">
    <property type="component" value="Unassembled WGS sequence"/>
</dbReference>
<dbReference type="InterPro" id="IPR050730">
    <property type="entry name" value="UBX_domain-protein"/>
</dbReference>
<dbReference type="GO" id="GO:0005634">
    <property type="term" value="C:nucleus"/>
    <property type="evidence" value="ECO:0007669"/>
    <property type="project" value="TreeGrafter"/>
</dbReference>
<dbReference type="OrthoDB" id="270602at2759"/>
<dbReference type="SMART" id="SM00594">
    <property type="entry name" value="UAS"/>
    <property type="match status" value="1"/>
</dbReference>
<feature type="region of interest" description="Disordered" evidence="2">
    <location>
        <begin position="238"/>
        <end position="339"/>
    </location>
</feature>
<dbReference type="GO" id="GO:0043130">
    <property type="term" value="F:ubiquitin binding"/>
    <property type="evidence" value="ECO:0007669"/>
    <property type="project" value="TreeGrafter"/>
</dbReference>
<dbReference type="CDD" id="cd02958">
    <property type="entry name" value="UAS"/>
    <property type="match status" value="1"/>
</dbReference>
<dbReference type="EMBL" id="CACVBM020001063">
    <property type="protein sequence ID" value="CAA7028042.1"/>
    <property type="molecule type" value="Genomic_DNA"/>
</dbReference>
<comment type="caution">
    <text evidence="4">The sequence shown here is derived from an EMBL/GenBank/DDBJ whole genome shotgun (WGS) entry which is preliminary data.</text>
</comment>
<dbReference type="InterPro" id="IPR006577">
    <property type="entry name" value="UAS"/>
</dbReference>
<accession>A0A6D2IR01</accession>
<dbReference type="PANTHER" id="PTHR23322">
    <property type="entry name" value="FAS-ASSOCIATED PROTEIN"/>
    <property type="match status" value="1"/>
</dbReference>
<dbReference type="GO" id="GO:0043161">
    <property type="term" value="P:proteasome-mediated ubiquitin-dependent protein catabolic process"/>
    <property type="evidence" value="ECO:0007669"/>
    <property type="project" value="TreeGrafter"/>
</dbReference>
<dbReference type="SUPFAM" id="SSF52833">
    <property type="entry name" value="Thioredoxin-like"/>
    <property type="match status" value="1"/>
</dbReference>
<dbReference type="Pfam" id="PF00789">
    <property type="entry name" value="UBX"/>
    <property type="match status" value="1"/>
</dbReference>
<dbReference type="AlphaFoldDB" id="A0A6D2IR01"/>
<feature type="domain" description="UBX" evidence="3">
    <location>
        <begin position="357"/>
        <end position="437"/>
    </location>
</feature>
<evidence type="ECO:0000256" key="2">
    <source>
        <dbReference type="SAM" id="MobiDB-lite"/>
    </source>
</evidence>
<gene>
    <name evidence="4" type="ORF">MERR_LOCUS15277</name>
</gene>
<dbReference type="Pfam" id="PF13899">
    <property type="entry name" value="Thioredoxin_7"/>
    <property type="match status" value="1"/>
</dbReference>
<dbReference type="Gene3D" id="1.10.8.10">
    <property type="entry name" value="DNA helicase RuvA subunit, C-terminal domain"/>
    <property type="match status" value="1"/>
</dbReference>
<evidence type="ECO:0000256" key="1">
    <source>
        <dbReference type="ARBA" id="ARBA00022786"/>
    </source>
</evidence>
<evidence type="ECO:0000313" key="5">
    <source>
        <dbReference type="Proteomes" id="UP000467841"/>
    </source>
</evidence>
<evidence type="ECO:0000313" key="4">
    <source>
        <dbReference type="EMBL" id="CAA7028042.1"/>
    </source>
</evidence>
<dbReference type="Pfam" id="PF14555">
    <property type="entry name" value="UBA_4"/>
    <property type="match status" value="1"/>
</dbReference>
<dbReference type="Gene3D" id="3.10.20.90">
    <property type="entry name" value="Phosphatidylinositol 3-kinase Catalytic Subunit, Chain A, domain 1"/>
    <property type="match status" value="1"/>
</dbReference>
<dbReference type="SUPFAM" id="SSF54236">
    <property type="entry name" value="Ubiquitin-like"/>
    <property type="match status" value="1"/>
</dbReference>
<evidence type="ECO:0000259" key="3">
    <source>
        <dbReference type="PROSITE" id="PS50033"/>
    </source>
</evidence>
<feature type="compositionally biased region" description="Acidic residues" evidence="2">
    <location>
        <begin position="329"/>
        <end position="339"/>
    </location>
</feature>
<proteinExistence type="predicted"/>
<dbReference type="PROSITE" id="PS50033">
    <property type="entry name" value="UBX"/>
    <property type="match status" value="1"/>
</dbReference>
<name>A0A6D2IR01_9BRAS</name>
<dbReference type="PANTHER" id="PTHR23322:SF78">
    <property type="entry name" value="PLANT UBX DOMAIN-CONTAINING PROTEIN 16-RELATED"/>
    <property type="match status" value="1"/>
</dbReference>
<dbReference type="InterPro" id="IPR029071">
    <property type="entry name" value="Ubiquitin-like_domsf"/>
</dbReference>
<dbReference type="CDD" id="cd01767">
    <property type="entry name" value="UBX"/>
    <property type="match status" value="1"/>
</dbReference>
<dbReference type="InterPro" id="IPR001012">
    <property type="entry name" value="UBX_dom"/>
</dbReference>
<dbReference type="InterPro" id="IPR036249">
    <property type="entry name" value="Thioredoxin-like_sf"/>
</dbReference>
<dbReference type="Gene3D" id="3.40.30.10">
    <property type="entry name" value="Glutaredoxin"/>
    <property type="match status" value="1"/>
</dbReference>
<organism evidence="4 5">
    <name type="scientific">Microthlaspi erraticum</name>
    <dbReference type="NCBI Taxonomy" id="1685480"/>
    <lineage>
        <taxon>Eukaryota</taxon>
        <taxon>Viridiplantae</taxon>
        <taxon>Streptophyta</taxon>
        <taxon>Embryophyta</taxon>
        <taxon>Tracheophyta</taxon>
        <taxon>Spermatophyta</taxon>
        <taxon>Magnoliopsida</taxon>
        <taxon>eudicotyledons</taxon>
        <taxon>Gunneridae</taxon>
        <taxon>Pentapetalae</taxon>
        <taxon>rosids</taxon>
        <taxon>malvids</taxon>
        <taxon>Brassicales</taxon>
        <taxon>Brassicaceae</taxon>
        <taxon>Coluteocarpeae</taxon>
        <taxon>Microthlaspi</taxon>
    </lineage>
</organism>
<sequence length="439" mass="50113">MGVNSSKLNEEVELLLREQQADPTVVTAGLHDQLISSFLEIAVGHTVETARYFLHTTNWNLEESINLFLLNDTLDPSMYHHNDQEPRHEEILEDYNDDDGDDSESRLSSLYRPPYNILFDGWFEDAKTFSTQENKWLMVNLQSRTEFASLTLNRDVWSNDAVSQAVESSFVLWQVYDDTVEGQKISTFYKLESAAPPLVLLLDPITGQKMRMWSGEIEAQGLLEDLVKFMESGPHEHIASLSRHRGPETKVTYSSSNQVPPPSWGDEFEEEDSSSSRNMDQVSAPSWGEEFEEEGNSSSSNHTGQVVAPSWGEEFEKEETCVSSNNTDGESEEVKEEEEETCCLFPELTEEPMGDCDRNLVCNLCVRFPDGRRKQRKFLKTEPIQLLWSFCYSQMEVSERKAFKLVQAIPRASKTLDYEVNDPFEQSGLANSMISVTWE</sequence>
<reference evidence="4" key="1">
    <citation type="submission" date="2020-01" db="EMBL/GenBank/DDBJ databases">
        <authorList>
            <person name="Mishra B."/>
        </authorList>
    </citation>
    <scope>NUCLEOTIDE SEQUENCE [LARGE SCALE GENOMIC DNA]</scope>
</reference>
<protein>
    <recommendedName>
        <fullName evidence="3">UBX domain-containing protein</fullName>
    </recommendedName>
</protein>
<keyword evidence="5" id="KW-1185">Reference proteome</keyword>